<dbReference type="Proteomes" id="UP001159363">
    <property type="component" value="Chromosome 2"/>
</dbReference>
<evidence type="ECO:0000256" key="1">
    <source>
        <dbReference type="ARBA" id="ARBA00008998"/>
    </source>
</evidence>
<name>A0ABQ9I8H3_9NEOP</name>
<dbReference type="Pfam" id="PF05670">
    <property type="entry name" value="NFACT-R_1"/>
    <property type="match status" value="1"/>
</dbReference>
<organism evidence="7 8">
    <name type="scientific">Dryococelus australis</name>
    <dbReference type="NCBI Taxonomy" id="614101"/>
    <lineage>
        <taxon>Eukaryota</taxon>
        <taxon>Metazoa</taxon>
        <taxon>Ecdysozoa</taxon>
        <taxon>Arthropoda</taxon>
        <taxon>Hexapoda</taxon>
        <taxon>Insecta</taxon>
        <taxon>Pterygota</taxon>
        <taxon>Neoptera</taxon>
        <taxon>Polyneoptera</taxon>
        <taxon>Phasmatodea</taxon>
        <taxon>Verophasmatodea</taxon>
        <taxon>Anareolatae</taxon>
        <taxon>Phasmatidae</taxon>
        <taxon>Eurycanthinae</taxon>
        <taxon>Dryococelus</taxon>
    </lineage>
</organism>
<keyword evidence="8" id="KW-1185">Reference proteome</keyword>
<evidence type="ECO:0000313" key="7">
    <source>
        <dbReference type="EMBL" id="KAJ8892940.1"/>
    </source>
</evidence>
<feature type="signal peptide" evidence="5">
    <location>
        <begin position="1"/>
        <end position="19"/>
    </location>
</feature>
<accession>A0ABQ9I8H3</accession>
<reference evidence="7 8" key="1">
    <citation type="submission" date="2023-02" db="EMBL/GenBank/DDBJ databases">
        <title>LHISI_Scaffold_Assembly.</title>
        <authorList>
            <person name="Stuart O.P."/>
            <person name="Cleave R."/>
            <person name="Magrath M.J.L."/>
            <person name="Mikheyev A.S."/>
        </authorList>
    </citation>
    <scope>NUCLEOTIDE SEQUENCE [LARGE SCALE GENOMIC DNA]</scope>
    <source>
        <strain evidence="7">Daus_M_001</strain>
        <tissue evidence="7">Leg muscle</tissue>
    </source>
</reference>
<proteinExistence type="inferred from homology"/>
<evidence type="ECO:0000256" key="4">
    <source>
        <dbReference type="SAM" id="MobiDB-lite"/>
    </source>
</evidence>
<dbReference type="InterPro" id="IPR008532">
    <property type="entry name" value="NFACT_RNA-bd"/>
</dbReference>
<evidence type="ECO:0000256" key="2">
    <source>
        <dbReference type="ARBA" id="ARBA00016700"/>
    </source>
</evidence>
<keyword evidence="5" id="KW-0732">Signal</keyword>
<dbReference type="PANTHER" id="PTHR13049">
    <property type="entry name" value="DUF814-RELATED"/>
    <property type="match status" value="1"/>
</dbReference>
<feature type="chain" id="PRO_5047362612" description="Coiled-coil domain-containing protein 25" evidence="5">
    <location>
        <begin position="20"/>
        <end position="150"/>
    </location>
</feature>
<dbReference type="InterPro" id="IPR039730">
    <property type="entry name" value="Jlp2/Ccd25"/>
</dbReference>
<comment type="caution">
    <text evidence="7">The sequence shown here is derived from an EMBL/GenBank/DDBJ whole genome shotgun (WGS) entry which is preliminary data.</text>
</comment>
<feature type="region of interest" description="Disordered" evidence="4">
    <location>
        <begin position="103"/>
        <end position="150"/>
    </location>
</feature>
<gene>
    <name evidence="7" type="ORF">PR048_005521</name>
</gene>
<sequence length="150" mass="17828">MARELHFLFCVWHWQVCLCGLQGQSIDDIPTAVLEDAAQLVKANSIQGTKMNDIDVIYTMWSNLKKTEVMVEGQVGFFNDKEVRKLRVAKRINEIVNRLNKTKQEAQPDLQAEREERDRSEREDKKRLLREQKEREKEEEKRKQEEAELR</sequence>
<comment type="subunit">
    <text evidence="3">Interacts (via cytoplasmic region) with ILK.</text>
</comment>
<evidence type="ECO:0000259" key="6">
    <source>
        <dbReference type="Pfam" id="PF05670"/>
    </source>
</evidence>
<dbReference type="EMBL" id="JARBHB010000002">
    <property type="protein sequence ID" value="KAJ8892940.1"/>
    <property type="molecule type" value="Genomic_DNA"/>
</dbReference>
<evidence type="ECO:0000313" key="8">
    <source>
        <dbReference type="Proteomes" id="UP001159363"/>
    </source>
</evidence>
<evidence type="ECO:0000256" key="3">
    <source>
        <dbReference type="ARBA" id="ARBA00024214"/>
    </source>
</evidence>
<comment type="similarity">
    <text evidence="1">Belongs to the CCDC25 family.</text>
</comment>
<protein>
    <recommendedName>
        <fullName evidence="2">Coiled-coil domain-containing protein 25</fullName>
    </recommendedName>
</protein>
<feature type="domain" description="NFACT RNA-binding" evidence="6">
    <location>
        <begin position="24"/>
        <end position="77"/>
    </location>
</feature>
<evidence type="ECO:0000256" key="5">
    <source>
        <dbReference type="SAM" id="SignalP"/>
    </source>
</evidence>
<dbReference type="PANTHER" id="PTHR13049:SF2">
    <property type="entry name" value="COILED-COIL DOMAIN-CONTAINING PROTEIN 25"/>
    <property type="match status" value="1"/>
</dbReference>